<dbReference type="RefSeq" id="WP_069327231.1">
    <property type="nucleotide sequence ID" value="NZ_MDER01000034.1"/>
</dbReference>
<keyword evidence="2" id="KW-1185">Reference proteome</keyword>
<dbReference type="STRING" id="1886670.PTI45_01806"/>
<proteinExistence type="predicted"/>
<sequence length="103" mass="11931">MPKQRKKWILILIFFALILSMVATVPSEKSYNQWLATQYNLKCTSDTVTRDCSINGQAIERKDKTERHLFLYKKTTDEYSTNKGNLTIKSLGIFGHYFDISSS</sequence>
<evidence type="ECO:0000313" key="1">
    <source>
        <dbReference type="EMBL" id="ODP28830.1"/>
    </source>
</evidence>
<dbReference type="EMBL" id="MDER01000034">
    <property type="protein sequence ID" value="ODP28830.1"/>
    <property type="molecule type" value="Genomic_DNA"/>
</dbReference>
<organism evidence="1 2">
    <name type="scientific">Paenibacillus nuruki</name>
    <dbReference type="NCBI Taxonomy" id="1886670"/>
    <lineage>
        <taxon>Bacteria</taxon>
        <taxon>Bacillati</taxon>
        <taxon>Bacillota</taxon>
        <taxon>Bacilli</taxon>
        <taxon>Bacillales</taxon>
        <taxon>Paenibacillaceae</taxon>
        <taxon>Paenibacillus</taxon>
    </lineage>
</organism>
<dbReference type="Proteomes" id="UP000094578">
    <property type="component" value="Unassembled WGS sequence"/>
</dbReference>
<name>A0A1E3L783_9BACL</name>
<gene>
    <name evidence="1" type="ORF">PTI45_01806</name>
</gene>
<accession>A0A1E3L783</accession>
<reference evidence="1 2" key="1">
    <citation type="submission" date="2016-08" db="EMBL/GenBank/DDBJ databases">
        <title>Genome sequencing of Paenibacillus sp. TI45-13ar, isolated from Korean traditional nuruk.</title>
        <authorList>
            <person name="Kim S.-J."/>
        </authorList>
    </citation>
    <scope>NUCLEOTIDE SEQUENCE [LARGE SCALE GENOMIC DNA]</scope>
    <source>
        <strain evidence="1 2">TI45-13ar</strain>
    </source>
</reference>
<comment type="caution">
    <text evidence="1">The sequence shown here is derived from an EMBL/GenBank/DDBJ whole genome shotgun (WGS) entry which is preliminary data.</text>
</comment>
<evidence type="ECO:0000313" key="2">
    <source>
        <dbReference type="Proteomes" id="UP000094578"/>
    </source>
</evidence>
<dbReference type="AlphaFoldDB" id="A0A1E3L783"/>
<protein>
    <submittedName>
        <fullName evidence="1">Uncharacterized protein</fullName>
    </submittedName>
</protein>